<dbReference type="Proteomes" id="UP000225553">
    <property type="component" value="Segment"/>
</dbReference>
<reference evidence="4" key="1">
    <citation type="submission" date="2017-07" db="EMBL/GenBank/DDBJ databases">
        <authorList>
            <person name="Putnam M.J."/>
            <person name="Sharma R."/>
            <person name="Kruger J.L."/>
            <person name="Berg J.A."/>
            <person name="Payne A.M."/>
            <person name="Fajardo C.P."/>
            <person name="Breakwell D.P."/>
            <person name="Hope S."/>
            <person name="Grose J.H."/>
        </authorList>
    </citation>
    <scope>NUCLEOTIDE SEQUENCE [LARGE SCALE GENOMIC DNA]</scope>
</reference>
<feature type="compositionally biased region" description="Polar residues" evidence="1">
    <location>
        <begin position="150"/>
        <end position="163"/>
    </location>
</feature>
<dbReference type="OrthoDB" id="20293at10239"/>
<evidence type="ECO:0000313" key="3">
    <source>
        <dbReference type="EMBL" id="ASU03517.1"/>
    </source>
</evidence>
<feature type="compositionally biased region" description="Low complexity" evidence="1">
    <location>
        <begin position="135"/>
        <end position="149"/>
    </location>
</feature>
<organism evidence="3 4">
    <name type="scientific">Erwinia phage vB_EamM_RisingSun</name>
    <dbReference type="NCBI Taxonomy" id="2026080"/>
    <lineage>
        <taxon>Viruses</taxon>
        <taxon>Duplodnaviria</taxon>
        <taxon>Heunggongvirae</taxon>
        <taxon>Uroviricota</taxon>
        <taxon>Caudoviricetes</taxon>
        <taxon>Chimalliviridae</taxon>
        <taxon>Risingsunvirus</taxon>
        <taxon>Risingsunvirus risingsun</taxon>
    </lineage>
</organism>
<evidence type="ECO:0000313" key="4">
    <source>
        <dbReference type="Proteomes" id="UP000225553"/>
    </source>
</evidence>
<feature type="transmembrane region" description="Helical" evidence="2">
    <location>
        <begin position="16"/>
        <end position="35"/>
    </location>
</feature>
<keyword evidence="2" id="KW-0812">Transmembrane</keyword>
<keyword evidence="2" id="KW-0472">Membrane</keyword>
<gene>
    <name evidence="3" type="ORF">RISINGSUN_153</name>
</gene>
<keyword evidence="4" id="KW-1185">Reference proteome</keyword>
<feature type="region of interest" description="Disordered" evidence="1">
    <location>
        <begin position="135"/>
        <end position="189"/>
    </location>
</feature>
<keyword evidence="2" id="KW-1133">Transmembrane helix</keyword>
<feature type="compositionally biased region" description="Low complexity" evidence="1">
    <location>
        <begin position="169"/>
        <end position="189"/>
    </location>
</feature>
<dbReference type="EMBL" id="MF459646">
    <property type="protein sequence ID" value="ASU03517.1"/>
    <property type="molecule type" value="Genomic_DNA"/>
</dbReference>
<evidence type="ECO:0000256" key="2">
    <source>
        <dbReference type="SAM" id="Phobius"/>
    </source>
</evidence>
<protein>
    <submittedName>
        <fullName evidence="3">DUF1190 domain containing protein</fullName>
    </submittedName>
</protein>
<name>A0A223LGI1_9CAUD</name>
<sequence>MKRTKNINRARFRKKLVVTHASLFYGGILGAALFLTGCDDTTTRTEYLNRPYTDAVDCYKHSDLSYDDCVRGQKQAVEEAMATKRFSSREECLRDNPNNDCQQNGSGSHATYYPYPHYYGYNTATGTGQAFYQGRSSNSFSSSQGKSFNAKTSSVPRTYTTTRGGFGSSFGSSSHSSFSSSSSRSSFGG</sequence>
<accession>A0A223LGI1</accession>
<evidence type="ECO:0000256" key="1">
    <source>
        <dbReference type="SAM" id="MobiDB-lite"/>
    </source>
</evidence>
<proteinExistence type="predicted"/>